<dbReference type="GO" id="GO:0003954">
    <property type="term" value="F:NADH dehydrogenase activity"/>
    <property type="evidence" value="ECO:0007669"/>
    <property type="project" value="TreeGrafter"/>
</dbReference>
<feature type="domain" description="NADH-Ubiquinone oxidoreductase (complex I) chain 5 N-terminal" evidence="8">
    <location>
        <begin position="66"/>
        <end position="116"/>
    </location>
</feature>
<evidence type="ECO:0000313" key="10">
    <source>
        <dbReference type="Proteomes" id="UP000680038"/>
    </source>
</evidence>
<dbReference type="GO" id="GO:0042773">
    <property type="term" value="P:ATP synthesis coupled electron transport"/>
    <property type="evidence" value="ECO:0007669"/>
    <property type="project" value="InterPro"/>
</dbReference>
<keyword evidence="2 5" id="KW-0812">Transmembrane</keyword>
<name>A0A916ND30_9BACT</name>
<keyword evidence="3 6" id="KW-1133">Transmembrane helix</keyword>
<accession>A0A916ND30</accession>
<dbReference type="GO" id="GO:0008137">
    <property type="term" value="F:NADH dehydrogenase (ubiquinone) activity"/>
    <property type="evidence" value="ECO:0007669"/>
    <property type="project" value="InterPro"/>
</dbReference>
<dbReference type="PANTHER" id="PTHR42829:SF2">
    <property type="entry name" value="NADH-UBIQUINONE OXIDOREDUCTASE CHAIN 5"/>
    <property type="match status" value="1"/>
</dbReference>
<feature type="transmembrane region" description="Helical" evidence="6">
    <location>
        <begin position="6"/>
        <end position="27"/>
    </location>
</feature>
<evidence type="ECO:0000256" key="5">
    <source>
        <dbReference type="RuleBase" id="RU000320"/>
    </source>
</evidence>
<reference evidence="9" key="1">
    <citation type="submission" date="2021-04" db="EMBL/GenBank/DDBJ databases">
        <authorList>
            <person name="Rodrigo-Torres L."/>
            <person name="Arahal R. D."/>
            <person name="Lucena T."/>
        </authorList>
    </citation>
    <scope>NUCLEOTIDE SEQUENCE</scope>
    <source>
        <strain evidence="9">CECT 9275</strain>
    </source>
</reference>
<evidence type="ECO:0000256" key="3">
    <source>
        <dbReference type="ARBA" id="ARBA00022989"/>
    </source>
</evidence>
<feature type="transmembrane region" description="Helical" evidence="6">
    <location>
        <begin position="301"/>
        <end position="322"/>
    </location>
</feature>
<evidence type="ECO:0000256" key="2">
    <source>
        <dbReference type="ARBA" id="ARBA00022692"/>
    </source>
</evidence>
<dbReference type="NCBIfam" id="NF005141">
    <property type="entry name" value="PRK06590.1"/>
    <property type="match status" value="1"/>
</dbReference>
<dbReference type="Gene3D" id="1.20.5.2700">
    <property type="match status" value="1"/>
</dbReference>
<feature type="transmembrane region" description="Helical" evidence="6">
    <location>
        <begin position="417"/>
        <end position="440"/>
    </location>
</feature>
<dbReference type="EMBL" id="CAJRAF010000002">
    <property type="protein sequence ID" value="CAG5008272.1"/>
    <property type="molecule type" value="Genomic_DNA"/>
</dbReference>
<dbReference type="GO" id="GO:0015990">
    <property type="term" value="P:electron transport coupled proton transport"/>
    <property type="evidence" value="ECO:0007669"/>
    <property type="project" value="TreeGrafter"/>
</dbReference>
<feature type="transmembrane region" description="Helical" evidence="6">
    <location>
        <begin position="245"/>
        <end position="267"/>
    </location>
</feature>
<feature type="transmembrane region" description="Helical" evidence="6">
    <location>
        <begin position="373"/>
        <end position="397"/>
    </location>
</feature>
<evidence type="ECO:0000259" key="7">
    <source>
        <dbReference type="Pfam" id="PF00361"/>
    </source>
</evidence>
<dbReference type="PRINTS" id="PR01434">
    <property type="entry name" value="NADHDHGNASE5"/>
</dbReference>
<evidence type="ECO:0000256" key="6">
    <source>
        <dbReference type="SAM" id="Phobius"/>
    </source>
</evidence>
<evidence type="ECO:0000256" key="4">
    <source>
        <dbReference type="ARBA" id="ARBA00023136"/>
    </source>
</evidence>
<protein>
    <submittedName>
        <fullName evidence="9">NADH-quinone oxidoreductase subunit L</fullName>
    </submittedName>
</protein>
<organism evidence="9 10">
    <name type="scientific">Dyadobacter helix</name>
    <dbReference type="NCBI Taxonomy" id="2822344"/>
    <lineage>
        <taxon>Bacteria</taxon>
        <taxon>Pseudomonadati</taxon>
        <taxon>Bacteroidota</taxon>
        <taxon>Cytophagia</taxon>
        <taxon>Cytophagales</taxon>
        <taxon>Spirosomataceae</taxon>
        <taxon>Dyadobacter</taxon>
    </lineage>
</organism>
<dbReference type="AlphaFoldDB" id="A0A916ND30"/>
<dbReference type="GO" id="GO:0012505">
    <property type="term" value="C:endomembrane system"/>
    <property type="evidence" value="ECO:0007669"/>
    <property type="project" value="UniProtKB-SubCell"/>
</dbReference>
<keyword evidence="10" id="KW-1185">Reference proteome</keyword>
<feature type="transmembrane region" description="Helical" evidence="6">
    <location>
        <begin position="334"/>
        <end position="352"/>
    </location>
</feature>
<dbReference type="Proteomes" id="UP000680038">
    <property type="component" value="Unassembled WGS sequence"/>
</dbReference>
<feature type="transmembrane region" description="Helical" evidence="6">
    <location>
        <begin position="501"/>
        <end position="522"/>
    </location>
</feature>
<dbReference type="InterPro" id="IPR001750">
    <property type="entry name" value="ND/Mrp_TM"/>
</dbReference>
<dbReference type="Pfam" id="PF00662">
    <property type="entry name" value="Proton_antipo_N"/>
    <property type="match status" value="1"/>
</dbReference>
<evidence type="ECO:0000259" key="8">
    <source>
        <dbReference type="Pfam" id="PF00662"/>
    </source>
</evidence>
<feature type="transmembrane region" description="Helical" evidence="6">
    <location>
        <begin position="461"/>
        <end position="481"/>
    </location>
</feature>
<dbReference type="InterPro" id="IPR001516">
    <property type="entry name" value="Proton_antipo_N"/>
</dbReference>
<dbReference type="Pfam" id="PF00361">
    <property type="entry name" value="Proton_antipo_M"/>
    <property type="match status" value="1"/>
</dbReference>
<proteinExistence type="predicted"/>
<keyword evidence="4 6" id="KW-0472">Membrane</keyword>
<dbReference type="GO" id="GO:0016020">
    <property type="term" value="C:membrane"/>
    <property type="evidence" value="ECO:0007669"/>
    <property type="project" value="UniProtKB-SubCell"/>
</dbReference>
<comment type="subcellular location">
    <subcellularLocation>
        <location evidence="1">Endomembrane system</location>
        <topology evidence="1">Multi-pass membrane protein</topology>
    </subcellularLocation>
    <subcellularLocation>
        <location evidence="5">Membrane</location>
        <topology evidence="5">Multi-pass membrane protein</topology>
    </subcellularLocation>
</comment>
<feature type="transmembrane region" description="Helical" evidence="6">
    <location>
        <begin position="139"/>
        <end position="158"/>
    </location>
</feature>
<dbReference type="NCBIfam" id="TIGR01974">
    <property type="entry name" value="NDH_I_L"/>
    <property type="match status" value="1"/>
</dbReference>
<feature type="transmembrane region" description="Helical" evidence="6">
    <location>
        <begin position="170"/>
        <end position="191"/>
    </location>
</feature>
<feature type="transmembrane region" description="Helical" evidence="6">
    <location>
        <begin position="203"/>
        <end position="224"/>
    </location>
</feature>
<evidence type="ECO:0000256" key="1">
    <source>
        <dbReference type="ARBA" id="ARBA00004127"/>
    </source>
</evidence>
<dbReference type="InterPro" id="IPR018393">
    <property type="entry name" value="NADHpl_OxRdtase_5_subgr"/>
</dbReference>
<comment type="caution">
    <text evidence="9">The sequence shown here is derived from an EMBL/GenBank/DDBJ whole genome shotgun (WGS) entry which is preliminary data.</text>
</comment>
<sequence>MPASPEFFAASLLLGLPLAVFLVLWLAGKSVNKMAGWIGALATGAGLAASFLLVDIHAVHSLSFEWLEIGQRPIFLSFRIDNLAFVMLLVVHLVALLVQVYSTAYLRGDENLHRYFAFVQLFLFSMIGIVLSGSLLVMYIFWELVGLSSYLLIGFWYTKKRPVWAAQKAFVLNRIGDAAFLTGILLLFYYIGSTDFEVLVSNVHTISPGMLTLIGICLFGGCVGKSAQFPLSGWLPDAMEGPTPVSALIHAATMVAAGIFLLTRIFFLLTPDAQLFIAVIGTITMLTGAVKATFAWDIKRVLAFSTMSQLGLMVTAVGVGSWQMAFFHLVTHAFFKAGLFLSAGSVIHALHYDGTSDFDPQDMRTMGGLRTSLPVTFICFLICAAALSGLPLFSGFLSKDAIITEGFLSAASIGPVAYVFPVLMMLAAGLTAYYMTRQVWLVFFGTKRFSGEEIHPHESPSVMWVPMAILSLLSFFIWFSLNPVSAEDSWFLHLTGGSEAGHLSWVPIAASAISLIAIFVAYRETRTNNPFGMDSLLMRDKQRPAFSWFRDFSNEHYFLVPFSSLAGLAGKFEIKVVDAFVNFIARANVVTAHLVSWIDCNVVDGAVRLTVYMIRFAGNSVRGLQNGKIQSYFLVTLTGIFLLILWLATL</sequence>
<evidence type="ECO:0000313" key="9">
    <source>
        <dbReference type="EMBL" id="CAG5008272.1"/>
    </source>
</evidence>
<feature type="transmembrane region" description="Helical" evidence="6">
    <location>
        <begin position="83"/>
        <end position="103"/>
    </location>
</feature>
<gene>
    <name evidence="9" type="primary">nuoL_1</name>
    <name evidence="9" type="ORF">DYBT9275_04232</name>
</gene>
<feature type="transmembrane region" description="Helical" evidence="6">
    <location>
        <begin position="115"/>
        <end position="133"/>
    </location>
</feature>
<feature type="transmembrane region" description="Helical" evidence="6">
    <location>
        <begin position="632"/>
        <end position="649"/>
    </location>
</feature>
<dbReference type="PANTHER" id="PTHR42829">
    <property type="entry name" value="NADH-UBIQUINONE OXIDOREDUCTASE CHAIN 5"/>
    <property type="match status" value="1"/>
</dbReference>
<feature type="domain" description="NADH:quinone oxidoreductase/Mrp antiporter transmembrane" evidence="7">
    <location>
        <begin position="132"/>
        <end position="417"/>
    </location>
</feature>
<dbReference type="RefSeq" id="WP_215240629.1">
    <property type="nucleotide sequence ID" value="NZ_CAJRAF010000002.1"/>
</dbReference>
<dbReference type="InterPro" id="IPR003945">
    <property type="entry name" value="NU5C-like"/>
</dbReference>
<feature type="transmembrane region" description="Helical" evidence="6">
    <location>
        <begin position="273"/>
        <end position="294"/>
    </location>
</feature>
<feature type="transmembrane region" description="Helical" evidence="6">
    <location>
        <begin position="34"/>
        <end position="54"/>
    </location>
</feature>